<evidence type="ECO:0000313" key="2">
    <source>
        <dbReference type="EMBL" id="KAB2602679.1"/>
    </source>
</evidence>
<dbReference type="AlphaFoldDB" id="A0A5N5FHS0"/>
<sequence length="93" mass="10571">MGLSLLSMIRRSMLTSKQPSMATMNVPKGYFAVYVGEEQKERLVVPISFLNHKWFQDLLRCSKEKFGSTHPMSGITLPCTEEAFTHTSCLHSF</sequence>
<comment type="similarity">
    <text evidence="1">Belongs to the ARG7 family.</text>
</comment>
<name>A0A5N5FHS0_9ROSA</name>
<proteinExistence type="inferred from homology"/>
<evidence type="ECO:0008006" key="4">
    <source>
        <dbReference type="Google" id="ProtNLM"/>
    </source>
</evidence>
<dbReference type="InterPro" id="IPR003676">
    <property type="entry name" value="SAUR_fam"/>
</dbReference>
<dbReference type="Proteomes" id="UP000327157">
    <property type="component" value="Chromosome 10"/>
</dbReference>
<accession>A0A5N5FHS0</accession>
<evidence type="ECO:0000313" key="3">
    <source>
        <dbReference type="Proteomes" id="UP000327157"/>
    </source>
</evidence>
<reference evidence="2 3" key="1">
    <citation type="submission" date="2019-09" db="EMBL/GenBank/DDBJ databases">
        <authorList>
            <person name="Ou C."/>
        </authorList>
    </citation>
    <scope>NUCLEOTIDE SEQUENCE [LARGE SCALE GENOMIC DNA]</scope>
    <source>
        <strain evidence="2">S2</strain>
        <tissue evidence="2">Leaf</tissue>
    </source>
</reference>
<protein>
    <recommendedName>
        <fullName evidence="4">Auxin-induced protein 15A-like</fullName>
    </recommendedName>
</protein>
<organism evidence="2 3">
    <name type="scientific">Pyrus ussuriensis x Pyrus communis</name>
    <dbReference type="NCBI Taxonomy" id="2448454"/>
    <lineage>
        <taxon>Eukaryota</taxon>
        <taxon>Viridiplantae</taxon>
        <taxon>Streptophyta</taxon>
        <taxon>Embryophyta</taxon>
        <taxon>Tracheophyta</taxon>
        <taxon>Spermatophyta</taxon>
        <taxon>Magnoliopsida</taxon>
        <taxon>eudicotyledons</taxon>
        <taxon>Gunneridae</taxon>
        <taxon>Pentapetalae</taxon>
        <taxon>rosids</taxon>
        <taxon>fabids</taxon>
        <taxon>Rosales</taxon>
        <taxon>Rosaceae</taxon>
        <taxon>Amygdaloideae</taxon>
        <taxon>Maleae</taxon>
        <taxon>Pyrus</taxon>
    </lineage>
</organism>
<dbReference type="Pfam" id="PF02519">
    <property type="entry name" value="Auxin_inducible"/>
    <property type="match status" value="1"/>
</dbReference>
<dbReference type="GO" id="GO:0009733">
    <property type="term" value="P:response to auxin"/>
    <property type="evidence" value="ECO:0007669"/>
    <property type="project" value="InterPro"/>
</dbReference>
<dbReference type="PANTHER" id="PTHR31929">
    <property type="entry name" value="SAUR-LIKE AUXIN-RESPONSIVE PROTEIN FAMILY-RELATED"/>
    <property type="match status" value="1"/>
</dbReference>
<keyword evidence="3" id="KW-1185">Reference proteome</keyword>
<gene>
    <name evidence="2" type="ORF">D8674_003684</name>
</gene>
<reference evidence="3" key="2">
    <citation type="submission" date="2019-10" db="EMBL/GenBank/DDBJ databases">
        <title>A de novo genome assembly of a pear dwarfing rootstock.</title>
        <authorList>
            <person name="Wang F."/>
            <person name="Wang J."/>
            <person name="Li S."/>
            <person name="Zhang Y."/>
            <person name="Fang M."/>
            <person name="Ma L."/>
            <person name="Zhao Y."/>
            <person name="Jiang S."/>
        </authorList>
    </citation>
    <scope>NUCLEOTIDE SEQUENCE [LARGE SCALE GENOMIC DNA]</scope>
</reference>
<reference evidence="2 3" key="3">
    <citation type="submission" date="2019-11" db="EMBL/GenBank/DDBJ databases">
        <title>A de novo genome assembly of a pear dwarfing rootstock.</title>
        <authorList>
            <person name="Wang F."/>
            <person name="Wang J."/>
            <person name="Li S."/>
            <person name="Zhang Y."/>
            <person name="Fang M."/>
            <person name="Ma L."/>
            <person name="Zhao Y."/>
            <person name="Jiang S."/>
        </authorList>
    </citation>
    <scope>NUCLEOTIDE SEQUENCE [LARGE SCALE GENOMIC DNA]</scope>
    <source>
        <strain evidence="2">S2</strain>
        <tissue evidence="2">Leaf</tissue>
    </source>
</reference>
<comment type="caution">
    <text evidence="2">The sequence shown here is derived from an EMBL/GenBank/DDBJ whole genome shotgun (WGS) entry which is preliminary data.</text>
</comment>
<evidence type="ECO:0000256" key="1">
    <source>
        <dbReference type="ARBA" id="ARBA00006974"/>
    </source>
</evidence>
<dbReference type="EMBL" id="SMOL01000695">
    <property type="protein sequence ID" value="KAB2602679.1"/>
    <property type="molecule type" value="Genomic_DNA"/>
</dbReference>